<sequence>MRKWFLFLTYSVIGIFANTGCGNDYPNNQNFGYRFGYSTYYRPGYARNFNNSETWKATCYLLMTEDIGITFWHAEGKCNHWAKDGHLASIRSEEENKLVTDLAAKKNIDKEQPWIGGMISEVVGGWAWTDFDPFADFAGYLTNVPAGQGLNCLQLSSNNNNSPADFKLGKWIAKNCETTSKVFVCKKPLM</sequence>
<name>A0AAF3FIY7_9BILA</name>
<dbReference type="SUPFAM" id="SSF56436">
    <property type="entry name" value="C-type lectin-like"/>
    <property type="match status" value="1"/>
</dbReference>
<dbReference type="PROSITE" id="PS50041">
    <property type="entry name" value="C_TYPE_LECTIN_2"/>
    <property type="match status" value="1"/>
</dbReference>
<dbReference type="InterPro" id="IPR016187">
    <property type="entry name" value="CTDL_fold"/>
</dbReference>
<dbReference type="InterPro" id="IPR050976">
    <property type="entry name" value="Snaclec"/>
</dbReference>
<evidence type="ECO:0000313" key="4">
    <source>
        <dbReference type="Proteomes" id="UP000887575"/>
    </source>
</evidence>
<protein>
    <recommendedName>
        <fullName evidence="3">C-type lectin domain-containing protein</fullName>
    </recommendedName>
</protein>
<dbReference type="SMART" id="SM00034">
    <property type="entry name" value="CLECT"/>
    <property type="match status" value="1"/>
</dbReference>
<keyword evidence="2" id="KW-0732">Signal</keyword>
<keyword evidence="1" id="KW-1015">Disulfide bond</keyword>
<dbReference type="Pfam" id="PF00059">
    <property type="entry name" value="Lectin_C"/>
    <property type="match status" value="1"/>
</dbReference>
<dbReference type="WBParaSite" id="MBELARI_LOCUS7083">
    <property type="protein sequence ID" value="MBELARI_LOCUS7083"/>
    <property type="gene ID" value="MBELARI_LOCUS7083"/>
</dbReference>
<proteinExistence type="predicted"/>
<dbReference type="InterPro" id="IPR016186">
    <property type="entry name" value="C-type_lectin-like/link_sf"/>
</dbReference>
<dbReference type="PANTHER" id="PTHR22991">
    <property type="entry name" value="PROTEIN CBG13490"/>
    <property type="match status" value="1"/>
</dbReference>
<accession>A0AAF3FIY7</accession>
<evidence type="ECO:0000256" key="1">
    <source>
        <dbReference type="ARBA" id="ARBA00023157"/>
    </source>
</evidence>
<dbReference type="InterPro" id="IPR001304">
    <property type="entry name" value="C-type_lectin-like"/>
</dbReference>
<evidence type="ECO:0000313" key="5">
    <source>
        <dbReference type="WBParaSite" id="MBELARI_LOCUS7083"/>
    </source>
</evidence>
<reference evidence="5" key="1">
    <citation type="submission" date="2024-02" db="UniProtKB">
        <authorList>
            <consortium name="WormBaseParasite"/>
        </authorList>
    </citation>
    <scope>IDENTIFICATION</scope>
</reference>
<keyword evidence="4" id="KW-1185">Reference proteome</keyword>
<evidence type="ECO:0000256" key="2">
    <source>
        <dbReference type="SAM" id="SignalP"/>
    </source>
</evidence>
<dbReference type="Gene3D" id="3.10.100.10">
    <property type="entry name" value="Mannose-Binding Protein A, subunit A"/>
    <property type="match status" value="1"/>
</dbReference>
<evidence type="ECO:0000259" key="3">
    <source>
        <dbReference type="PROSITE" id="PS50041"/>
    </source>
</evidence>
<feature type="domain" description="C-type lectin" evidence="3">
    <location>
        <begin position="55"/>
        <end position="177"/>
    </location>
</feature>
<feature type="chain" id="PRO_5042162840" description="C-type lectin domain-containing protein" evidence="2">
    <location>
        <begin position="23"/>
        <end position="190"/>
    </location>
</feature>
<feature type="signal peptide" evidence="2">
    <location>
        <begin position="1"/>
        <end position="22"/>
    </location>
</feature>
<organism evidence="4 5">
    <name type="scientific">Mesorhabditis belari</name>
    <dbReference type="NCBI Taxonomy" id="2138241"/>
    <lineage>
        <taxon>Eukaryota</taxon>
        <taxon>Metazoa</taxon>
        <taxon>Ecdysozoa</taxon>
        <taxon>Nematoda</taxon>
        <taxon>Chromadorea</taxon>
        <taxon>Rhabditida</taxon>
        <taxon>Rhabditina</taxon>
        <taxon>Rhabditomorpha</taxon>
        <taxon>Rhabditoidea</taxon>
        <taxon>Rhabditidae</taxon>
        <taxon>Mesorhabditinae</taxon>
        <taxon>Mesorhabditis</taxon>
    </lineage>
</organism>
<dbReference type="PANTHER" id="PTHR22991:SF40">
    <property type="entry name" value="PROTEIN CBG13490"/>
    <property type="match status" value="1"/>
</dbReference>
<dbReference type="AlphaFoldDB" id="A0AAF3FIY7"/>
<dbReference type="CDD" id="cd00037">
    <property type="entry name" value="CLECT"/>
    <property type="match status" value="1"/>
</dbReference>
<dbReference type="Proteomes" id="UP000887575">
    <property type="component" value="Unassembled WGS sequence"/>
</dbReference>